<proteinExistence type="predicted"/>
<keyword evidence="3" id="KW-1185">Reference proteome</keyword>
<evidence type="ECO:0000313" key="3">
    <source>
        <dbReference type="Proteomes" id="UP001315967"/>
    </source>
</evidence>
<name>A0ABY5P6R1_9LACT</name>
<dbReference type="RefSeq" id="WP_313793925.1">
    <property type="nucleotide sequence ID" value="NZ_CP102453.1"/>
</dbReference>
<feature type="domain" description="YozE SAM-like" evidence="1">
    <location>
        <begin position="4"/>
        <end position="69"/>
    </location>
</feature>
<organism evidence="2 3">
    <name type="scientific">Fundicoccus culcitae</name>
    <dbReference type="NCBI Taxonomy" id="2969821"/>
    <lineage>
        <taxon>Bacteria</taxon>
        <taxon>Bacillati</taxon>
        <taxon>Bacillota</taxon>
        <taxon>Bacilli</taxon>
        <taxon>Lactobacillales</taxon>
        <taxon>Aerococcaceae</taxon>
        <taxon>Fundicoccus</taxon>
    </lineage>
</organism>
<dbReference type="Pfam" id="PF06855">
    <property type="entry name" value="YozE_SAM_like"/>
    <property type="match status" value="1"/>
</dbReference>
<gene>
    <name evidence="2" type="ORF">NRE15_01880</name>
</gene>
<accession>A0ABY5P6R1</accession>
<reference evidence="2 3" key="1">
    <citation type="submission" date="2022-08" db="EMBL/GenBank/DDBJ databases">
        <title>Aerococcaceae sp. nov isolated from spoiled eye mask.</title>
        <authorList>
            <person name="Zhou G."/>
            <person name="Xie X.-B."/>
            <person name="Shi Q.-S."/>
            <person name="Wang Y.-S."/>
            <person name="Wen X."/>
            <person name="Peng H."/>
            <person name="Yang X.-J."/>
            <person name="Tao H.-B."/>
            <person name="Huang X.-M."/>
        </authorList>
    </citation>
    <scope>NUCLEOTIDE SEQUENCE [LARGE SCALE GENOMIC DNA]</scope>
    <source>
        <strain evidence="3">DM20194951</strain>
    </source>
</reference>
<dbReference type="InterPro" id="IPR023089">
    <property type="entry name" value="YozE_SAM-like"/>
</dbReference>
<dbReference type="Proteomes" id="UP001315967">
    <property type="component" value="Chromosome"/>
</dbReference>
<protein>
    <submittedName>
        <fullName evidence="2">Sterile alpha motif-like domain-containing protein</fullName>
    </submittedName>
</protein>
<dbReference type="InterPro" id="IPR036806">
    <property type="entry name" value="YozE_SAM-like_sf"/>
</dbReference>
<dbReference type="Gene3D" id="1.10.150.260">
    <property type="entry name" value="YozE SAM-like"/>
    <property type="match status" value="1"/>
</dbReference>
<sequence>MQTTFYTFIKRYVDYDADDPMSRLANTISKDMAFPKQSQDFDEISTYMEQSGAYGRLMTVFDEAWLKYTNI</sequence>
<dbReference type="SUPFAM" id="SSF140652">
    <property type="entry name" value="YozE-like"/>
    <property type="match status" value="1"/>
</dbReference>
<evidence type="ECO:0000313" key="2">
    <source>
        <dbReference type="EMBL" id="UUX34422.1"/>
    </source>
</evidence>
<dbReference type="NCBIfam" id="NF010193">
    <property type="entry name" value="PRK13672.1"/>
    <property type="match status" value="1"/>
</dbReference>
<evidence type="ECO:0000259" key="1">
    <source>
        <dbReference type="Pfam" id="PF06855"/>
    </source>
</evidence>
<dbReference type="EMBL" id="CP102453">
    <property type="protein sequence ID" value="UUX34422.1"/>
    <property type="molecule type" value="Genomic_DNA"/>
</dbReference>